<accession>A0A1I1TDC5</accession>
<reference evidence="3" key="1">
    <citation type="submission" date="2016-10" db="EMBL/GenBank/DDBJ databases">
        <authorList>
            <person name="Varghese N."/>
            <person name="Submissions S."/>
        </authorList>
    </citation>
    <scope>NUCLEOTIDE SEQUENCE [LARGE SCALE GENOMIC DNA]</scope>
    <source>
        <strain evidence="3">JCM 2783</strain>
    </source>
</reference>
<protein>
    <submittedName>
        <fullName evidence="2">Uncharacterized protein</fullName>
    </submittedName>
</protein>
<evidence type="ECO:0000313" key="3">
    <source>
        <dbReference type="Proteomes" id="UP000243950"/>
    </source>
</evidence>
<organism evidence="2 3">
    <name type="scientific">Pseudomonas straminea</name>
    <dbReference type="NCBI Taxonomy" id="47882"/>
    <lineage>
        <taxon>Bacteria</taxon>
        <taxon>Pseudomonadati</taxon>
        <taxon>Pseudomonadota</taxon>
        <taxon>Gammaproteobacteria</taxon>
        <taxon>Pseudomonadales</taxon>
        <taxon>Pseudomonadaceae</taxon>
        <taxon>Phytopseudomonas</taxon>
    </lineage>
</organism>
<keyword evidence="3" id="KW-1185">Reference proteome</keyword>
<name>A0A1I1TDC5_PSEOC</name>
<evidence type="ECO:0000256" key="1">
    <source>
        <dbReference type="SAM" id="MobiDB-lite"/>
    </source>
</evidence>
<sequence length="546" mass="57456">MDGVSRGTPALPAVSHTQVGNDSRAEGRRVTEISAAQRQAQNQREIHEHLDGMFQKYRKPTTLPPGASAQDHAKVAEHNRKIDALVSSRAELLASEGEDLDSVRRTLDNAHSLDSKSTSGSSLVAGLPFALVAIAQHLYPNLVEAPAKMLTSLAGTTSPVAEAAAQGLVAALEAVAIDQVSTAAQNEMNKDLLFFKAPEDNLHDVMVEALKDKEPGWLTQSGTGAAEMQTFSVRNVLRNGLDIHLSSQANQPGLRPEAQAAATTKAANAGTTITSAGGVLASMGAAHLARMREEKSGLRDPAQIFARKDAEPKENLADERDWYDIYKAAKDTSWKAMASHGGSRVGNAAMGTLSSTLDGARSLGTARSVLANGGFAATFSGVSAIQKAATAPISNPLAKAAVNNAINLVGSATAFGVYGAMNAVGQKVADKASEWYDRDNHAAPKAAARQAMESARDGTKHAVEATRNGTSHAIEATRNSANQALESTRNGINSALATGRQTFDTAAAMVGSIDSDAITRQLMGQVNELRQRQRQQPNEEDGIEMV</sequence>
<dbReference type="RefSeq" id="WP_093501822.1">
    <property type="nucleotide sequence ID" value="NZ_BSSG01000002.1"/>
</dbReference>
<dbReference type="EMBL" id="FOMO01000002">
    <property type="protein sequence ID" value="SFD54313.1"/>
    <property type="molecule type" value="Genomic_DNA"/>
</dbReference>
<dbReference type="AlphaFoldDB" id="A0A1I1TDC5"/>
<evidence type="ECO:0000313" key="2">
    <source>
        <dbReference type="EMBL" id="SFD54313.1"/>
    </source>
</evidence>
<dbReference type="Proteomes" id="UP000243950">
    <property type="component" value="Unassembled WGS sequence"/>
</dbReference>
<gene>
    <name evidence="2" type="ORF">SAMN05216372_102338</name>
</gene>
<feature type="region of interest" description="Disordered" evidence="1">
    <location>
        <begin position="1"/>
        <end position="26"/>
    </location>
</feature>
<proteinExistence type="predicted"/>